<evidence type="ECO:0000313" key="3">
    <source>
        <dbReference type="Proteomes" id="UP000076502"/>
    </source>
</evidence>
<accession>A0A154PB54</accession>
<proteinExistence type="predicted"/>
<feature type="region of interest" description="Disordered" evidence="1">
    <location>
        <begin position="1"/>
        <end position="56"/>
    </location>
</feature>
<evidence type="ECO:0000256" key="1">
    <source>
        <dbReference type="SAM" id="MobiDB-lite"/>
    </source>
</evidence>
<dbReference type="AlphaFoldDB" id="A0A154PB54"/>
<sequence>MRETEDEEEAGLRGGNVKNVSYKRRAGERGQRTAHGQTARRPHLAAISFQEMRALP</sequence>
<dbReference type="Proteomes" id="UP000076502">
    <property type="component" value="Unassembled WGS sequence"/>
</dbReference>
<reference evidence="2 3" key="1">
    <citation type="submission" date="2015-07" db="EMBL/GenBank/DDBJ databases">
        <title>The genome of Dufourea novaeangliae.</title>
        <authorList>
            <person name="Pan H."/>
            <person name="Kapheim K."/>
        </authorList>
    </citation>
    <scope>NUCLEOTIDE SEQUENCE [LARGE SCALE GENOMIC DNA]</scope>
    <source>
        <strain evidence="2">0120121106</strain>
        <tissue evidence="2">Whole body</tissue>
    </source>
</reference>
<name>A0A154PB54_DUFNO</name>
<dbReference type="EMBL" id="KQ434846">
    <property type="protein sequence ID" value="KZC08420.1"/>
    <property type="molecule type" value="Genomic_DNA"/>
</dbReference>
<gene>
    <name evidence="2" type="ORF">WN55_09324</name>
</gene>
<protein>
    <submittedName>
        <fullName evidence="2">Uncharacterized protein</fullName>
    </submittedName>
</protein>
<keyword evidence="3" id="KW-1185">Reference proteome</keyword>
<organism evidence="2 3">
    <name type="scientific">Dufourea novaeangliae</name>
    <name type="common">Sweat bee</name>
    <dbReference type="NCBI Taxonomy" id="178035"/>
    <lineage>
        <taxon>Eukaryota</taxon>
        <taxon>Metazoa</taxon>
        <taxon>Ecdysozoa</taxon>
        <taxon>Arthropoda</taxon>
        <taxon>Hexapoda</taxon>
        <taxon>Insecta</taxon>
        <taxon>Pterygota</taxon>
        <taxon>Neoptera</taxon>
        <taxon>Endopterygota</taxon>
        <taxon>Hymenoptera</taxon>
        <taxon>Apocrita</taxon>
        <taxon>Aculeata</taxon>
        <taxon>Apoidea</taxon>
        <taxon>Anthophila</taxon>
        <taxon>Halictidae</taxon>
        <taxon>Rophitinae</taxon>
        <taxon>Dufourea</taxon>
    </lineage>
</organism>
<evidence type="ECO:0000313" key="2">
    <source>
        <dbReference type="EMBL" id="KZC08420.1"/>
    </source>
</evidence>